<dbReference type="Gene3D" id="3.20.20.70">
    <property type="entry name" value="Aldolase class I"/>
    <property type="match status" value="1"/>
</dbReference>
<dbReference type="InterPro" id="IPR004136">
    <property type="entry name" value="NMO"/>
</dbReference>
<dbReference type="InterPro" id="IPR013785">
    <property type="entry name" value="Aldolase_TIM"/>
</dbReference>
<keyword evidence="1" id="KW-0285">Flavoprotein</keyword>
<name>A0A8B2PHS4_9PROT</name>
<comment type="caution">
    <text evidence="4">The sequence shown here is derived from an EMBL/GenBank/DDBJ whole genome shotgun (WGS) entry which is preliminary data.</text>
</comment>
<gene>
    <name evidence="4" type="ORF">HY3_04085</name>
</gene>
<sequence length="368" mass="38669">MKAGMRHDTYHAALSKAYCVDAGAAAYRVYQQNNYSEETRDMALQTALTKMLNIDHPIMLAGMGGVSYAEVCAAMCNAGGYGVLGMAGTTPDFIEGQMKRVRELTDRPFGVDLLAASPESLEESVDVIINNGADSFVAGLGVPMPIMERLKKANVKVMVVGGAVKHAIKAEQAGCDAVILQGGEGGGHTGLVGTMPLVAQAVEAVNIPVIAAGGIYDGRGLAAALSLGACGVWMGTRFIASTEAHAAQMYKDTVVGAGDTDTTRTRCYSGKPMRCRTNEYIKDWENRPEDIQPFPQQAIHSTQTGVIGGIGGITDETKLDEDKSCFAMGQSAGGVKEVKPVADIVADIMRDAEAAIDRVSSLKVSVNA</sequence>
<evidence type="ECO:0000313" key="5">
    <source>
        <dbReference type="Proteomes" id="UP000249123"/>
    </source>
</evidence>
<evidence type="ECO:0000256" key="2">
    <source>
        <dbReference type="ARBA" id="ARBA00022643"/>
    </source>
</evidence>
<dbReference type="AlphaFoldDB" id="A0A8B2PHS4"/>
<dbReference type="Pfam" id="PF03060">
    <property type="entry name" value="NMO"/>
    <property type="match status" value="2"/>
</dbReference>
<keyword evidence="3" id="KW-0560">Oxidoreductase</keyword>
<keyword evidence="5" id="KW-1185">Reference proteome</keyword>
<accession>A0A8B2PHS4</accession>
<dbReference type="GO" id="GO:0051213">
    <property type="term" value="F:dioxygenase activity"/>
    <property type="evidence" value="ECO:0007669"/>
    <property type="project" value="UniProtKB-KW"/>
</dbReference>
<dbReference type="PANTHER" id="PTHR32332">
    <property type="entry name" value="2-NITROPROPANE DIOXYGENASE"/>
    <property type="match status" value="1"/>
</dbReference>
<dbReference type="SUPFAM" id="SSF51412">
    <property type="entry name" value="Inosine monophosphate dehydrogenase (IMPDH)"/>
    <property type="match status" value="1"/>
</dbReference>
<dbReference type="EMBL" id="AWFB01000056">
    <property type="protein sequence ID" value="RAN31273.1"/>
    <property type="molecule type" value="Genomic_DNA"/>
</dbReference>
<dbReference type="GO" id="GO:0018580">
    <property type="term" value="F:nitronate monooxygenase activity"/>
    <property type="evidence" value="ECO:0007669"/>
    <property type="project" value="InterPro"/>
</dbReference>
<dbReference type="Proteomes" id="UP000249123">
    <property type="component" value="Unassembled WGS sequence"/>
</dbReference>
<protein>
    <submittedName>
        <fullName evidence="4">2-nitropropane dioxygenase</fullName>
    </submittedName>
</protein>
<evidence type="ECO:0000256" key="1">
    <source>
        <dbReference type="ARBA" id="ARBA00022630"/>
    </source>
</evidence>
<evidence type="ECO:0000256" key="3">
    <source>
        <dbReference type="ARBA" id="ARBA00023002"/>
    </source>
</evidence>
<reference evidence="4 5" key="1">
    <citation type="submission" date="2013-04" db="EMBL/GenBank/DDBJ databases">
        <title>Hyphomonas sp. T24B3 Genome Sequencing.</title>
        <authorList>
            <person name="Lai Q."/>
            <person name="Shao Z."/>
        </authorList>
    </citation>
    <scope>NUCLEOTIDE SEQUENCE [LARGE SCALE GENOMIC DNA]</scope>
    <source>
        <strain evidence="4 5">T24B3</strain>
    </source>
</reference>
<proteinExistence type="predicted"/>
<dbReference type="PANTHER" id="PTHR32332:SF31">
    <property type="entry name" value="2-NITROPROPANE DIOXYGENASE FAMILY, PUTATIVE (AFU_ORTHOLOGUE AFUA_2G09850)-RELATED"/>
    <property type="match status" value="1"/>
</dbReference>
<keyword evidence="2" id="KW-0288">FMN</keyword>
<organism evidence="4 5">
    <name type="scientific">Hyphomonas pacifica</name>
    <dbReference type="NCBI Taxonomy" id="1280941"/>
    <lineage>
        <taxon>Bacteria</taxon>
        <taxon>Pseudomonadati</taxon>
        <taxon>Pseudomonadota</taxon>
        <taxon>Alphaproteobacteria</taxon>
        <taxon>Hyphomonadales</taxon>
        <taxon>Hyphomonadaceae</taxon>
        <taxon>Hyphomonas</taxon>
    </lineage>
</organism>
<dbReference type="CDD" id="cd04730">
    <property type="entry name" value="NPD_like"/>
    <property type="match status" value="1"/>
</dbReference>
<keyword evidence="4" id="KW-0223">Dioxygenase</keyword>
<evidence type="ECO:0000313" key="4">
    <source>
        <dbReference type="EMBL" id="RAN31273.1"/>
    </source>
</evidence>